<feature type="compositionally biased region" description="Polar residues" evidence="6">
    <location>
        <begin position="535"/>
        <end position="562"/>
    </location>
</feature>
<dbReference type="EMBL" id="KQ241597">
    <property type="protein sequence ID" value="KNC87881.1"/>
    <property type="molecule type" value="Genomic_DNA"/>
</dbReference>
<sequence length="1425" mass="149500">MAQPTSHLVRTDVPKSTSLLTGGLQFGASSGVTDADTSTSPTTAHESDSAKETGEVGPEVCKDMATGANGTDIGLSNTQASETDARTYMQERFGPETMMAGLDNVAEVHTKAPDNRLGSLDSHMSSPTMRTACDTPSHDSLLTIAPVRLVADGDVHEPIATIANAHTQSSVDGTSSPGALEVTAKNTQTLVLEDAVEAVEAVDGGTTVESSKYTGIVVNSDSPGPGVTNISETNTCEKLDASAVTGTDKAAEEPEDTAESLAQAASKKQAQIDAWTAAATQAYIQARTRASLQQMYSRPEIRTSAPDTQPSGKDTATIGHVPASVPEIANNVPAAVGLSAPSYLNTLHQPPSNESNARVQAQAHAHMQAFSAAARLQAVAQLHAQQQAAQTQAQLRSHSQQDTQGNVGSSGSTLSSSTVEPAATGLNIPGLMMPQLPGLGAHNSPSDLTMGGVDMGVGVGNGTNSQDSWGSSTFLPAPSVDRHYPFASQLPPIGMNSTFMNSLIEQTQILQLQQAQQMENQLRFQAHRAQMAQLQKQHIEAQSKSQSLPSAQSQQGTETISLQQSHQTPTQQQQQPQQQQQQQQQTQSNNSGNNTTTLMKNSSCNNSTLMNSASGSSSNLMNSASGNNSNLMSTPSWMLPAPNSSTNNNNLFLGLGDYNQPPSNSPLSFTGPTPSQAAAAAATLNQVTQQALGSYGFGSLSSMGTNGMGNSDSLNSLTSAGNMNQLSGPSTNTAAQPAGYLGKSYTFGHSLPHVSGITGSSLPALPSFFGASSVPPRGSNSSVISSFHGAQQQQLRDAQAQAQAHANAQAAHAHAQAQFQSIWANQQRSMGLQVMGGTDGSQNHSGFGSLAHTRTPSPHPAHTGFEANLENSNSLGNMSNGDRNSFQIFNTSAQPFGGVFSPPIPAIPVQTSLSKASNGHENGFNHGAVVSSSLQMTSDSNQRPSVDSVQGATTRNGTEQTSTTDKAADTAANGTGPSTTAKSFTALKGPSNALVASANAEMAKLGEGLLLCHWRDCRDATPYTPADLALHIKSMHVVDLNTKPMPATFSCQWLGCKRGNKPFPIVQQYLRHLQTHTREKPFACRHPGCGQTFTQANCLAAHTRLHTGERPFKCTVAGCTKRFAYANCLLAHTRSHTGEKPRVCSECGKGFSGLSNLTAHMRTHTGERPYACKHDGCGKSFATSSDLVRHARIHSGIKPFKCQYEGCVKAFTTSSQLNNHNRTHTGEKPFQCKTPNCTKRFADLTTLRRHEQIHLNKKRKAEDALLALQQKENGVVPDGAGASSYPPAATSKRTKKTANDERNGKGSGDQGQSKDERGAGPMNSSISAANGTTSMSSNASGNTLGVISIQNKATESHGQAKQPDQLEYTLTHLTLPAGSQSDGSMLMYGGGTENGQATNVFMPAAVGVGMGEANSGPNFLNSPRG</sequence>
<feature type="compositionally biased region" description="Low complexity" evidence="6">
    <location>
        <begin position="961"/>
        <end position="972"/>
    </location>
</feature>
<reference evidence="8 9" key="1">
    <citation type="submission" date="2011-02" db="EMBL/GenBank/DDBJ databases">
        <title>The Genome Sequence of Sphaeroforma arctica JP610.</title>
        <authorList>
            <consortium name="The Broad Institute Genome Sequencing Platform"/>
            <person name="Russ C."/>
            <person name="Cuomo C."/>
            <person name="Young S.K."/>
            <person name="Zeng Q."/>
            <person name="Gargeya S."/>
            <person name="Alvarado L."/>
            <person name="Berlin A."/>
            <person name="Chapman S.B."/>
            <person name="Chen Z."/>
            <person name="Freedman E."/>
            <person name="Gellesch M."/>
            <person name="Goldberg J."/>
            <person name="Griggs A."/>
            <person name="Gujja S."/>
            <person name="Heilman E."/>
            <person name="Heiman D."/>
            <person name="Howarth C."/>
            <person name="Mehta T."/>
            <person name="Neiman D."/>
            <person name="Pearson M."/>
            <person name="Roberts A."/>
            <person name="Saif S."/>
            <person name="Shea T."/>
            <person name="Shenoy N."/>
            <person name="Sisk P."/>
            <person name="Stolte C."/>
            <person name="Sykes S."/>
            <person name="White J."/>
            <person name="Yandava C."/>
            <person name="Burger G."/>
            <person name="Gray M.W."/>
            <person name="Holland P.W.H."/>
            <person name="King N."/>
            <person name="Lang F.B.F."/>
            <person name="Roger A.J."/>
            <person name="Ruiz-Trillo I."/>
            <person name="Haas B."/>
            <person name="Nusbaum C."/>
            <person name="Birren B."/>
        </authorList>
    </citation>
    <scope>NUCLEOTIDE SEQUENCE [LARGE SCALE GENOMIC DNA]</scope>
    <source>
        <strain evidence="8 9">JP610</strain>
    </source>
</reference>
<dbReference type="PROSITE" id="PS00028">
    <property type="entry name" value="ZINC_FINGER_C2H2_1"/>
    <property type="match status" value="6"/>
</dbReference>
<dbReference type="OrthoDB" id="427030at2759"/>
<dbReference type="PROSITE" id="PS50157">
    <property type="entry name" value="ZINC_FINGER_C2H2_2"/>
    <property type="match status" value="7"/>
</dbReference>
<dbReference type="Proteomes" id="UP000054560">
    <property type="component" value="Unassembled WGS sequence"/>
</dbReference>
<feature type="domain" description="C2H2-type" evidence="7">
    <location>
        <begin position="1230"/>
        <end position="1259"/>
    </location>
</feature>
<feature type="domain" description="C2H2-type" evidence="7">
    <location>
        <begin position="1170"/>
        <end position="1199"/>
    </location>
</feature>
<feature type="compositionally biased region" description="Polar residues" evidence="6">
    <location>
        <begin position="660"/>
        <end position="674"/>
    </location>
</feature>
<evidence type="ECO:0000256" key="3">
    <source>
        <dbReference type="ARBA" id="ARBA00022771"/>
    </source>
</evidence>
<feature type="domain" description="C2H2-type" evidence="7">
    <location>
        <begin position="1200"/>
        <end position="1229"/>
    </location>
</feature>
<feature type="region of interest" description="Disordered" evidence="6">
    <location>
        <begin position="1"/>
        <end position="80"/>
    </location>
</feature>
<keyword evidence="9" id="KW-1185">Reference proteome</keyword>
<feature type="compositionally biased region" description="Polar residues" evidence="6">
    <location>
        <begin position="1322"/>
        <end position="1339"/>
    </location>
</feature>
<feature type="region of interest" description="Disordered" evidence="6">
    <location>
        <begin position="1275"/>
        <end position="1339"/>
    </location>
</feature>
<dbReference type="GO" id="GO:0045944">
    <property type="term" value="P:positive regulation of transcription by RNA polymerase II"/>
    <property type="evidence" value="ECO:0007669"/>
    <property type="project" value="UniProtKB-ARBA"/>
</dbReference>
<organism evidence="8 9">
    <name type="scientific">Sphaeroforma arctica JP610</name>
    <dbReference type="NCBI Taxonomy" id="667725"/>
    <lineage>
        <taxon>Eukaryota</taxon>
        <taxon>Ichthyosporea</taxon>
        <taxon>Ichthyophonida</taxon>
        <taxon>Sphaeroforma</taxon>
    </lineage>
</organism>
<feature type="compositionally biased region" description="Polar residues" evidence="6">
    <location>
        <begin position="396"/>
        <end position="407"/>
    </location>
</feature>
<evidence type="ECO:0000256" key="1">
    <source>
        <dbReference type="ARBA" id="ARBA00022723"/>
    </source>
</evidence>
<keyword evidence="4" id="KW-0862">Zinc</keyword>
<dbReference type="Gene3D" id="3.30.160.60">
    <property type="entry name" value="Classic Zinc Finger"/>
    <property type="match status" value="7"/>
</dbReference>
<feature type="compositionally biased region" description="Polar residues" evidence="6">
    <location>
        <begin position="973"/>
        <end position="983"/>
    </location>
</feature>
<dbReference type="FunFam" id="3.30.160.60:FF:000125">
    <property type="entry name" value="Putative zinc finger protein 143"/>
    <property type="match status" value="2"/>
</dbReference>
<gene>
    <name evidence="8" type="ORF">SARC_00015</name>
</gene>
<dbReference type="RefSeq" id="XP_014161783.1">
    <property type="nucleotide sequence ID" value="XM_014306308.1"/>
</dbReference>
<evidence type="ECO:0000256" key="5">
    <source>
        <dbReference type="PROSITE-ProRule" id="PRU00042"/>
    </source>
</evidence>
<feature type="region of interest" description="Disordered" evidence="6">
    <location>
        <begin position="651"/>
        <end position="674"/>
    </location>
</feature>
<dbReference type="FunFam" id="3.30.160.60:FF:000912">
    <property type="entry name" value="Zinc finger protein 660"/>
    <property type="match status" value="1"/>
</dbReference>
<dbReference type="PANTHER" id="PTHR19818:SF139">
    <property type="entry name" value="PAIR-RULE PROTEIN ODD-PAIRED"/>
    <property type="match status" value="1"/>
</dbReference>
<feature type="compositionally biased region" description="Low complexity" evidence="6">
    <location>
        <begin position="33"/>
        <end position="44"/>
    </location>
</feature>
<feature type="region of interest" description="Disordered" evidence="6">
    <location>
        <begin position="244"/>
        <end position="263"/>
    </location>
</feature>
<feature type="domain" description="C2H2-type" evidence="7">
    <location>
        <begin position="1054"/>
        <end position="1081"/>
    </location>
</feature>
<dbReference type="GO" id="GO:0008270">
    <property type="term" value="F:zinc ion binding"/>
    <property type="evidence" value="ECO:0007669"/>
    <property type="project" value="UniProtKB-KW"/>
</dbReference>
<feature type="compositionally biased region" description="Polar residues" evidence="6">
    <location>
        <begin position="589"/>
        <end position="605"/>
    </location>
</feature>
<dbReference type="Pfam" id="PF00096">
    <property type="entry name" value="zf-C2H2"/>
    <property type="match status" value="3"/>
</dbReference>
<keyword evidence="1" id="KW-0479">Metal-binding</keyword>
<evidence type="ECO:0000256" key="2">
    <source>
        <dbReference type="ARBA" id="ARBA00022737"/>
    </source>
</evidence>
<name>A0A0L0GGB3_9EUKA</name>
<dbReference type="STRING" id="667725.A0A0L0GGB3"/>
<dbReference type="SUPFAM" id="SSF57667">
    <property type="entry name" value="beta-beta-alpha zinc fingers"/>
    <property type="match status" value="4"/>
</dbReference>
<evidence type="ECO:0000256" key="4">
    <source>
        <dbReference type="ARBA" id="ARBA00022833"/>
    </source>
</evidence>
<evidence type="ECO:0000313" key="8">
    <source>
        <dbReference type="EMBL" id="KNC87881.1"/>
    </source>
</evidence>
<keyword evidence="3 5" id="KW-0863">Zinc-finger</keyword>
<feature type="domain" description="C2H2-type" evidence="7">
    <location>
        <begin position="1142"/>
        <end position="1169"/>
    </location>
</feature>
<evidence type="ECO:0000259" key="7">
    <source>
        <dbReference type="PROSITE" id="PS50157"/>
    </source>
</evidence>
<dbReference type="FunFam" id="3.30.160.60:FF:000072">
    <property type="entry name" value="zinc finger protein 143 isoform X1"/>
    <property type="match status" value="1"/>
</dbReference>
<dbReference type="GeneID" id="25900519"/>
<dbReference type="eggNOG" id="KOG1721">
    <property type="taxonomic scope" value="Eukaryota"/>
</dbReference>
<evidence type="ECO:0000313" key="9">
    <source>
        <dbReference type="Proteomes" id="UP000054560"/>
    </source>
</evidence>
<dbReference type="InterPro" id="IPR050329">
    <property type="entry name" value="GLI_C2H2-zinc-finger"/>
</dbReference>
<proteinExistence type="predicted"/>
<dbReference type="InterPro" id="IPR036236">
    <property type="entry name" value="Znf_C2H2_sf"/>
</dbReference>
<dbReference type="GO" id="GO:0000978">
    <property type="term" value="F:RNA polymerase II cis-regulatory region sequence-specific DNA binding"/>
    <property type="evidence" value="ECO:0007669"/>
    <property type="project" value="TreeGrafter"/>
</dbReference>
<dbReference type="SMART" id="SM00355">
    <property type="entry name" value="ZnF_C2H2"/>
    <property type="match status" value="8"/>
</dbReference>
<feature type="compositionally biased region" description="Polar residues" evidence="6">
    <location>
        <begin position="933"/>
        <end position="960"/>
    </location>
</feature>
<dbReference type="InterPro" id="IPR013087">
    <property type="entry name" value="Znf_C2H2_type"/>
</dbReference>
<feature type="region of interest" description="Disordered" evidence="6">
    <location>
        <begin position="390"/>
        <end position="422"/>
    </location>
</feature>
<feature type="compositionally biased region" description="Polar residues" evidence="6">
    <location>
        <begin position="1"/>
        <end position="20"/>
    </location>
</feature>
<feature type="domain" description="C2H2-type" evidence="7">
    <location>
        <begin position="1112"/>
        <end position="1141"/>
    </location>
</feature>
<accession>A0A0L0GGB3</accession>
<dbReference type="GO" id="GO:0000981">
    <property type="term" value="F:DNA-binding transcription factor activity, RNA polymerase II-specific"/>
    <property type="evidence" value="ECO:0007669"/>
    <property type="project" value="TreeGrafter"/>
</dbReference>
<feature type="compositionally biased region" description="Low complexity" evidence="6">
    <location>
        <begin position="409"/>
        <end position="418"/>
    </location>
</feature>
<keyword evidence="2" id="KW-0677">Repeat</keyword>
<feature type="compositionally biased region" description="Low complexity" evidence="6">
    <location>
        <begin position="606"/>
        <end position="627"/>
    </location>
</feature>
<evidence type="ECO:0000256" key="6">
    <source>
        <dbReference type="SAM" id="MobiDB-lite"/>
    </source>
</evidence>
<feature type="compositionally biased region" description="Basic and acidic residues" evidence="6">
    <location>
        <begin position="45"/>
        <end position="54"/>
    </location>
</feature>
<feature type="domain" description="C2H2-type" evidence="7">
    <location>
        <begin position="1082"/>
        <end position="1111"/>
    </location>
</feature>
<protein>
    <recommendedName>
        <fullName evidence="7">C2H2-type domain-containing protein</fullName>
    </recommendedName>
</protein>
<feature type="compositionally biased region" description="Low complexity" evidence="6">
    <location>
        <begin position="563"/>
        <end position="588"/>
    </location>
</feature>
<dbReference type="FunFam" id="3.30.160.60:FF:000446">
    <property type="entry name" value="Zinc finger protein"/>
    <property type="match status" value="1"/>
</dbReference>
<dbReference type="PANTHER" id="PTHR19818">
    <property type="entry name" value="ZINC FINGER PROTEIN ZIC AND GLI"/>
    <property type="match status" value="1"/>
</dbReference>
<feature type="region of interest" description="Disordered" evidence="6">
    <location>
        <begin position="535"/>
        <end position="627"/>
    </location>
</feature>
<feature type="region of interest" description="Disordered" evidence="6">
    <location>
        <begin position="933"/>
        <end position="984"/>
    </location>
</feature>
<dbReference type="GO" id="GO:0005634">
    <property type="term" value="C:nucleus"/>
    <property type="evidence" value="ECO:0007669"/>
    <property type="project" value="UniProtKB-ARBA"/>
</dbReference>